<name>A0A0F9RH14_9ZZZZ</name>
<comment type="caution">
    <text evidence="1">The sequence shown here is derived from an EMBL/GenBank/DDBJ whole genome shotgun (WGS) entry which is preliminary data.</text>
</comment>
<accession>A0A0F9RH14</accession>
<dbReference type="AlphaFoldDB" id="A0A0F9RH14"/>
<protein>
    <submittedName>
        <fullName evidence="1">Uncharacterized protein</fullName>
    </submittedName>
</protein>
<dbReference type="EMBL" id="LAZR01002892">
    <property type="protein sequence ID" value="KKN24311.1"/>
    <property type="molecule type" value="Genomic_DNA"/>
</dbReference>
<sequence>MTKAKAKKSDNISFRVPARVREAIDFGTEHTGESQSTFIITAVEDLVKKIDANVGINELMLPGDFTLPKEGSKMVTVRVDPTVPRMIQKYAPRLYHSMARLILWATLLRANKLFLEEKTTTE</sequence>
<reference evidence="1" key="1">
    <citation type="journal article" date="2015" name="Nature">
        <title>Complex archaea that bridge the gap between prokaryotes and eukaryotes.</title>
        <authorList>
            <person name="Spang A."/>
            <person name="Saw J.H."/>
            <person name="Jorgensen S.L."/>
            <person name="Zaremba-Niedzwiedzka K."/>
            <person name="Martijn J."/>
            <person name="Lind A.E."/>
            <person name="van Eijk R."/>
            <person name="Schleper C."/>
            <person name="Guy L."/>
            <person name="Ettema T.J."/>
        </authorList>
    </citation>
    <scope>NUCLEOTIDE SEQUENCE</scope>
</reference>
<proteinExistence type="predicted"/>
<organism evidence="1">
    <name type="scientific">marine sediment metagenome</name>
    <dbReference type="NCBI Taxonomy" id="412755"/>
    <lineage>
        <taxon>unclassified sequences</taxon>
        <taxon>metagenomes</taxon>
        <taxon>ecological metagenomes</taxon>
    </lineage>
</organism>
<evidence type="ECO:0000313" key="1">
    <source>
        <dbReference type="EMBL" id="KKN24311.1"/>
    </source>
</evidence>
<gene>
    <name evidence="1" type="ORF">LCGC14_0896190</name>
</gene>